<dbReference type="Pfam" id="PF00106">
    <property type="entry name" value="adh_short"/>
    <property type="match status" value="1"/>
</dbReference>
<dbReference type="PANTHER" id="PTHR45024">
    <property type="entry name" value="DEHYDROGENASES, SHORT CHAIN"/>
    <property type="match status" value="1"/>
</dbReference>
<dbReference type="PRINTS" id="PR00080">
    <property type="entry name" value="SDRFAMILY"/>
</dbReference>
<comment type="caution">
    <text evidence="6">The sequence shown here is derived from an EMBL/GenBank/DDBJ whole genome shotgun (WGS) entry which is preliminary data.</text>
</comment>
<evidence type="ECO:0000256" key="2">
    <source>
        <dbReference type="ARBA" id="ARBA00022857"/>
    </source>
</evidence>
<evidence type="ECO:0000256" key="4">
    <source>
        <dbReference type="RuleBase" id="RU000363"/>
    </source>
</evidence>
<dbReference type="InterPro" id="IPR036291">
    <property type="entry name" value="NAD(P)-bd_dom_sf"/>
</dbReference>
<reference evidence="6" key="1">
    <citation type="submission" date="2022-10" db="EMBL/GenBank/DDBJ databases">
        <title>Fusarium specimens isolated from Avocado Roots.</title>
        <authorList>
            <person name="Stajich J."/>
            <person name="Roper C."/>
            <person name="Heimlech-Rivalta G."/>
        </authorList>
    </citation>
    <scope>NUCLEOTIDE SEQUENCE</scope>
    <source>
        <strain evidence="6">CF00143</strain>
    </source>
</reference>
<dbReference type="AlphaFoldDB" id="A0A9W8PMX0"/>
<dbReference type="InterPro" id="IPR020904">
    <property type="entry name" value="Sc_DH/Rdtase_CS"/>
</dbReference>
<evidence type="ECO:0000313" key="6">
    <source>
        <dbReference type="EMBL" id="KAJ4011051.1"/>
    </source>
</evidence>
<evidence type="ECO:0000256" key="3">
    <source>
        <dbReference type="ARBA" id="ARBA00023002"/>
    </source>
</evidence>
<dbReference type="PANTHER" id="PTHR45024:SF2">
    <property type="entry name" value="SCP2 DOMAIN-CONTAINING PROTEIN"/>
    <property type="match status" value="1"/>
</dbReference>
<keyword evidence="7" id="KW-1185">Reference proteome</keyword>
<proteinExistence type="inferred from homology"/>
<organism evidence="6 7">
    <name type="scientific">Fusarium irregulare</name>
    <dbReference type="NCBI Taxonomy" id="2494466"/>
    <lineage>
        <taxon>Eukaryota</taxon>
        <taxon>Fungi</taxon>
        <taxon>Dikarya</taxon>
        <taxon>Ascomycota</taxon>
        <taxon>Pezizomycotina</taxon>
        <taxon>Sordariomycetes</taxon>
        <taxon>Hypocreomycetidae</taxon>
        <taxon>Hypocreales</taxon>
        <taxon>Nectriaceae</taxon>
        <taxon>Fusarium</taxon>
        <taxon>Fusarium incarnatum-equiseti species complex</taxon>
    </lineage>
</organism>
<dbReference type="InterPro" id="IPR057326">
    <property type="entry name" value="KR_dom"/>
</dbReference>
<evidence type="ECO:0000313" key="7">
    <source>
        <dbReference type="Proteomes" id="UP001152130"/>
    </source>
</evidence>
<gene>
    <name evidence="6" type="primary">FOX2_2</name>
    <name evidence="6" type="ORF">NW766_007683</name>
</gene>
<dbReference type="EMBL" id="JAPDHF010000011">
    <property type="protein sequence ID" value="KAJ4011051.1"/>
    <property type="molecule type" value="Genomic_DNA"/>
</dbReference>
<name>A0A9W8PMX0_9HYPO</name>
<protein>
    <submittedName>
        <fullName evidence="6">Bifunctional hydroxyacyl-CoA dehydrogenase/enoyl-CoA hydratase fox2</fullName>
    </submittedName>
</protein>
<comment type="similarity">
    <text evidence="1 4">Belongs to the short-chain dehydrogenases/reductases (SDR) family.</text>
</comment>
<dbReference type="Gene3D" id="3.40.50.720">
    <property type="entry name" value="NAD(P)-binding Rossmann-like Domain"/>
    <property type="match status" value="1"/>
</dbReference>
<dbReference type="PROSITE" id="PS00061">
    <property type="entry name" value="ADH_SHORT"/>
    <property type="match status" value="1"/>
</dbReference>
<evidence type="ECO:0000256" key="1">
    <source>
        <dbReference type="ARBA" id="ARBA00006484"/>
    </source>
</evidence>
<sequence length="301" mass="32289">MPESPLRFEGRVAIITGSGRGLGREYALLLSRLGASVVINSTTDSTAEATTKEIINAGGKAIAQVGSVADRDVASAIVKAAIDTFGRIDIIINNAGGANGGDFDQSPDSNLWDMMGVHIGGAWNVTQAAWPHMKEQKFGRVIMISSPMIFGGAQQSTYAAAKMAVMGLAKSIAIEGKQHNILVNTVAPMAFTPGSTAYVENKQTRSLMEANMPARDVATTVAWLVHESSQVNGETVAAVSRLVTRIFVAETKGYFGPAEGDWTLESVRDNWQNVVDERDYSVPTDMAEYGPKTFQRVMTRQ</sequence>
<dbReference type="GO" id="GO:0016491">
    <property type="term" value="F:oxidoreductase activity"/>
    <property type="evidence" value="ECO:0007669"/>
    <property type="project" value="UniProtKB-KW"/>
</dbReference>
<dbReference type="SMART" id="SM00822">
    <property type="entry name" value="PKS_KR"/>
    <property type="match status" value="1"/>
</dbReference>
<dbReference type="SUPFAM" id="SSF51735">
    <property type="entry name" value="NAD(P)-binding Rossmann-fold domains"/>
    <property type="match status" value="1"/>
</dbReference>
<evidence type="ECO:0000259" key="5">
    <source>
        <dbReference type="SMART" id="SM00822"/>
    </source>
</evidence>
<accession>A0A9W8PMX0</accession>
<dbReference type="InterPro" id="IPR002347">
    <property type="entry name" value="SDR_fam"/>
</dbReference>
<dbReference type="Proteomes" id="UP001152130">
    <property type="component" value="Unassembled WGS sequence"/>
</dbReference>
<feature type="domain" description="Ketoreductase" evidence="5">
    <location>
        <begin position="11"/>
        <end position="194"/>
    </location>
</feature>
<dbReference type="InterPro" id="IPR051687">
    <property type="entry name" value="Peroxisomal_Beta-Oxidation"/>
</dbReference>
<keyword evidence="3" id="KW-0560">Oxidoreductase</keyword>
<keyword evidence="2" id="KW-0521">NADP</keyword>
<dbReference type="PRINTS" id="PR00081">
    <property type="entry name" value="GDHRDH"/>
</dbReference>